<keyword evidence="2" id="KW-0614">Plasmid</keyword>
<geneLocation type="plasmid" evidence="2 3">
    <name>unnamed1</name>
</geneLocation>
<proteinExistence type="predicted"/>
<keyword evidence="3" id="KW-1185">Reference proteome</keyword>
<dbReference type="InterPro" id="IPR036388">
    <property type="entry name" value="WH-like_DNA-bd_sf"/>
</dbReference>
<dbReference type="EMBL" id="CP108058">
    <property type="protein sequence ID" value="WUO51302.1"/>
    <property type="molecule type" value="Genomic_DNA"/>
</dbReference>
<organism evidence="2 3">
    <name type="scientific">Streptomyces goshikiensis</name>
    <dbReference type="NCBI Taxonomy" id="1942"/>
    <lineage>
        <taxon>Bacteria</taxon>
        <taxon>Bacillati</taxon>
        <taxon>Actinomycetota</taxon>
        <taxon>Actinomycetes</taxon>
        <taxon>Kitasatosporales</taxon>
        <taxon>Streptomycetaceae</taxon>
        <taxon>Streptomyces</taxon>
    </lineage>
</organism>
<dbReference type="RefSeq" id="WP_037792376.1">
    <property type="nucleotide sequence ID" value="NZ_CP108058.1"/>
</dbReference>
<dbReference type="SUPFAM" id="SSF46785">
    <property type="entry name" value="Winged helix' DNA-binding domain"/>
    <property type="match status" value="1"/>
</dbReference>
<sequence length="107" mass="12057">MPDEEGHPRPDEMDLRTVLHALADPLRFAVIAQFLREPEDTPHTCAYFRLPVSKSTTSHHFKVMREAGLLRMVDHGNSRSATLRARELDARFPGLLDLVRAEGPAAE</sequence>
<dbReference type="InterPro" id="IPR036390">
    <property type="entry name" value="WH_DNA-bd_sf"/>
</dbReference>
<dbReference type="GeneID" id="91413945"/>
<evidence type="ECO:0000259" key="1">
    <source>
        <dbReference type="SMART" id="SM00418"/>
    </source>
</evidence>
<evidence type="ECO:0000313" key="3">
    <source>
        <dbReference type="Proteomes" id="UP001432075"/>
    </source>
</evidence>
<dbReference type="CDD" id="cd00090">
    <property type="entry name" value="HTH_ARSR"/>
    <property type="match status" value="1"/>
</dbReference>
<dbReference type="InterPro" id="IPR011991">
    <property type="entry name" value="ArsR-like_HTH"/>
</dbReference>
<dbReference type="Gene3D" id="1.10.10.10">
    <property type="entry name" value="Winged helix-like DNA-binding domain superfamily/Winged helix DNA-binding domain"/>
    <property type="match status" value="1"/>
</dbReference>
<gene>
    <name evidence="2" type="ORF">OHU17_36160</name>
</gene>
<dbReference type="Proteomes" id="UP001432075">
    <property type="component" value="Plasmid unnamed1"/>
</dbReference>
<dbReference type="SMART" id="SM00418">
    <property type="entry name" value="HTH_ARSR"/>
    <property type="match status" value="1"/>
</dbReference>
<accession>A0ABZ1RZ47</accession>
<name>A0ABZ1RZ47_9ACTN</name>
<feature type="domain" description="HTH arsR-type" evidence="1">
    <location>
        <begin position="17"/>
        <end position="97"/>
    </location>
</feature>
<protein>
    <submittedName>
        <fullName evidence="2">Helix-turn-helix domain-containing protein</fullName>
    </submittedName>
</protein>
<dbReference type="InterPro" id="IPR001845">
    <property type="entry name" value="HTH_ArsR_DNA-bd_dom"/>
</dbReference>
<dbReference type="Pfam" id="PF01022">
    <property type="entry name" value="HTH_5"/>
    <property type="match status" value="1"/>
</dbReference>
<evidence type="ECO:0000313" key="2">
    <source>
        <dbReference type="EMBL" id="WUO51302.1"/>
    </source>
</evidence>
<reference evidence="2" key="1">
    <citation type="submission" date="2022-10" db="EMBL/GenBank/DDBJ databases">
        <title>The complete genomes of actinobacterial strains from the NBC collection.</title>
        <authorList>
            <person name="Joergensen T.S."/>
            <person name="Alvarez Arevalo M."/>
            <person name="Sterndorff E.B."/>
            <person name="Faurdal D."/>
            <person name="Vuksanovic O."/>
            <person name="Mourched A.-S."/>
            <person name="Charusanti P."/>
            <person name="Shaw S."/>
            <person name="Blin K."/>
            <person name="Weber T."/>
        </authorList>
    </citation>
    <scope>NUCLEOTIDE SEQUENCE</scope>
    <source>
        <strain evidence="2">NBC_00283</strain>
        <plasmid evidence="2">unnamed1</plasmid>
    </source>
</reference>
<dbReference type="PRINTS" id="PR00778">
    <property type="entry name" value="HTHARSR"/>
</dbReference>